<sequence>MLCKFSRIDEIFFPLISSEKKPAALVKWEALKDAPDDVLKNGNLSDFPSSTLLLKIKSDNKKRLDVHPDFYMAMGILKKMLEEKYLDAYGCEKILDYIQVHGIQPLMIFLYSELQLRFVQGLDRIFLNFDATGSTEKQPPSVDDEKLTIYHFSVFLPGGEGISLLEIAEAILSRHDAVTVQWFLANVLNDLKKVTSKKIAKFEIDFSPVLTKACCLVANEMNLLSYMDALYNEVEDGISLNQHIVIIHVCSPHVIKTSRKKIIKCFLDKEKHQRQRYIASRLISQLIYSKNFEEAKTPFDAFIRIYGLPFEDIDFANLQKCDQSLISEKQDSDEIAGEESSEEPSDDTGDDEKETPGEDMKKSKYYLQFLDEKNKIIDEAKTTKKKNIFHYEELVHYLLDFLLAYYPLCSAVGISRFGLLRDSNASAENGFKIFKWYILEGIKRWEIPRLILRMEGVIRAKIRERMYRLETARQMKKRGNGENAVKEEKNFGELHENSEKDGSEKRIMKINETSVKKEPAEALSKVTRKGERTGRKKEEKIEQVRNELIALLEEQQDELGVADDDFSTIMPKKKNMDLEKEEKEVWKKKSTQSRPPGGNRYFKEKKFVNGKDQPKPLSVAKCVRPEMHIHERAHRVKRVNPTVYIELEDAEVFFREGQIYPPNFPDFNRILNGAHVMRASFQRLKPYIDDNQFLDDEVVNAFFPLLPEIALRKNVSLVSFSTFFFQFTNNNKVISSVDHNWAEINEVSKKNVWLIPVNYEIRRHWYLLIVVFSLKTIIHLDSLHWPLQANVKNGLCTFMRSLDKDIKWSEWSIYSAKDNPSQRTAGGAGGNCGVHVCTIGLLAALCCGRKFTEADMGNARKAIANVIYHAHSNPAIEKTVESGTKALLADLDGAKPNEVKKKSQGKKKKGPYGIQDHLPIYPNRSLKTVEEPPLGCKGIFELFDTFGFALNEQFGGQRLRRRGKS</sequence>
<dbReference type="EMBL" id="CM056743">
    <property type="protein sequence ID" value="KAJ8672308.1"/>
    <property type="molecule type" value="Genomic_DNA"/>
</dbReference>
<protein>
    <submittedName>
        <fullName evidence="1">Uncharacterized protein</fullName>
    </submittedName>
</protein>
<accession>A0ACC2NM71</accession>
<gene>
    <name evidence="1" type="ORF">QAD02_003567</name>
</gene>
<evidence type="ECO:0000313" key="2">
    <source>
        <dbReference type="Proteomes" id="UP001239111"/>
    </source>
</evidence>
<evidence type="ECO:0000313" key="1">
    <source>
        <dbReference type="EMBL" id="KAJ8672308.1"/>
    </source>
</evidence>
<name>A0ACC2NM71_9HYME</name>
<organism evidence="1 2">
    <name type="scientific">Eretmocerus hayati</name>
    <dbReference type="NCBI Taxonomy" id="131215"/>
    <lineage>
        <taxon>Eukaryota</taxon>
        <taxon>Metazoa</taxon>
        <taxon>Ecdysozoa</taxon>
        <taxon>Arthropoda</taxon>
        <taxon>Hexapoda</taxon>
        <taxon>Insecta</taxon>
        <taxon>Pterygota</taxon>
        <taxon>Neoptera</taxon>
        <taxon>Endopterygota</taxon>
        <taxon>Hymenoptera</taxon>
        <taxon>Apocrita</taxon>
        <taxon>Proctotrupomorpha</taxon>
        <taxon>Chalcidoidea</taxon>
        <taxon>Aphelinidae</taxon>
        <taxon>Aphelininae</taxon>
        <taxon>Eretmocerus</taxon>
    </lineage>
</organism>
<dbReference type="Proteomes" id="UP001239111">
    <property type="component" value="Chromosome 3"/>
</dbReference>
<comment type="caution">
    <text evidence="1">The sequence shown here is derived from an EMBL/GenBank/DDBJ whole genome shotgun (WGS) entry which is preliminary data.</text>
</comment>
<reference evidence="1" key="1">
    <citation type="submission" date="2023-04" db="EMBL/GenBank/DDBJ databases">
        <title>A chromosome-level genome assembly of the parasitoid wasp Eretmocerus hayati.</title>
        <authorList>
            <person name="Zhong Y."/>
            <person name="Liu S."/>
            <person name="Liu Y."/>
        </authorList>
    </citation>
    <scope>NUCLEOTIDE SEQUENCE</scope>
    <source>
        <strain evidence="1">ZJU_SS_LIU_2023</strain>
    </source>
</reference>
<proteinExistence type="predicted"/>
<keyword evidence="2" id="KW-1185">Reference proteome</keyword>